<dbReference type="InterPro" id="IPR046824">
    <property type="entry name" value="Mss51-like_C"/>
</dbReference>
<dbReference type="STRING" id="6210.W6UI82"/>
<name>W6UI82_ECHGR</name>
<evidence type="ECO:0000256" key="3">
    <source>
        <dbReference type="ARBA" id="ARBA00022833"/>
    </source>
</evidence>
<comment type="caution">
    <text evidence="6">The sequence shown here is derived from an EMBL/GenBank/DDBJ whole genome shotgun (WGS) entry which is preliminary data.</text>
</comment>
<dbReference type="GO" id="GO:0008270">
    <property type="term" value="F:zinc ion binding"/>
    <property type="evidence" value="ECO:0007669"/>
    <property type="project" value="UniProtKB-KW"/>
</dbReference>
<protein>
    <submittedName>
        <fullName evidence="6">Zinc finger MYND domain-containing protein</fullName>
    </submittedName>
</protein>
<dbReference type="CTD" id="36340147"/>
<evidence type="ECO:0000259" key="5">
    <source>
        <dbReference type="PROSITE" id="PS50865"/>
    </source>
</evidence>
<dbReference type="GeneID" id="36340147"/>
<dbReference type="Pfam" id="PF20179">
    <property type="entry name" value="MSS51_C"/>
    <property type="match status" value="1"/>
</dbReference>
<proteinExistence type="predicted"/>
<keyword evidence="1" id="KW-0479">Metal-binding</keyword>
<dbReference type="AlphaFoldDB" id="W6UI82"/>
<dbReference type="PROSITE" id="PS50865">
    <property type="entry name" value="ZF_MYND_2"/>
    <property type="match status" value="1"/>
</dbReference>
<keyword evidence="2 4" id="KW-0863">Zinc-finger</keyword>
<dbReference type="OMA" id="GMWMYEC"/>
<keyword evidence="3" id="KW-0862">Zinc</keyword>
<dbReference type="Proteomes" id="UP000019149">
    <property type="component" value="Unassembled WGS sequence"/>
</dbReference>
<dbReference type="OrthoDB" id="5282002at2759"/>
<evidence type="ECO:0000256" key="4">
    <source>
        <dbReference type="PROSITE-ProRule" id="PRU00134"/>
    </source>
</evidence>
<accession>W6UI82</accession>
<gene>
    <name evidence="6" type="ORF">EGR_04432</name>
</gene>
<sequence>MGHLGALPLHPFHAAGPLVYASSLNHYCVPIKHVPSERCLLTSFDEHRGHTSKRSKLDSSTSALCCNCNRRVAYTGVVTCPLCKAVVYCSEDCRQQDLKGGFNPQHSHKLWCTFMKAFVEYNVVLADFPFQYTNRTTSLFFSRSELYSLLQNYGVFTMGLWKYLFNTLGHGPGDGLKEWVGLIYDSCSLEQLEPDELFQNILDEENALLRAYANPSDVVSLALHPRVASAPSTSIRLVSINLSGWMEFYAWMNLPFSSLLALLFHWPLTIYHILNNFLPTKGDQAILQILKRKLLSIHLIGVETEVDLLPVFKELDYLISHAVDEIVITMVGLNISPYVNGKKWLLSRRMSATVWRGTYHQFVEEAELSGAFSPPDLVIGFNVGFVAYPTWKKTLEILKVLNVPAYFTDSCPYSCMWNLEILRSVELWPGVDTSDLHSALAPLAVNPFRSPILIRAEGTLWSRFSNAFIFSAQATPTTEAGLETLPSSVKL</sequence>
<dbReference type="RefSeq" id="XP_024352002.1">
    <property type="nucleotide sequence ID" value="XM_024493681.1"/>
</dbReference>
<evidence type="ECO:0000313" key="7">
    <source>
        <dbReference type="Proteomes" id="UP000019149"/>
    </source>
</evidence>
<evidence type="ECO:0000313" key="6">
    <source>
        <dbReference type="EMBL" id="EUB60806.1"/>
    </source>
</evidence>
<reference evidence="6 7" key="1">
    <citation type="journal article" date="2013" name="Nat. Genet.">
        <title>The genome of the hydatid tapeworm Echinococcus granulosus.</title>
        <authorList>
            <person name="Zheng H."/>
            <person name="Zhang W."/>
            <person name="Zhang L."/>
            <person name="Zhang Z."/>
            <person name="Li J."/>
            <person name="Lu G."/>
            <person name="Zhu Y."/>
            <person name="Wang Y."/>
            <person name="Huang Y."/>
            <person name="Liu J."/>
            <person name="Kang H."/>
            <person name="Chen J."/>
            <person name="Wang L."/>
            <person name="Chen A."/>
            <person name="Yu S."/>
            <person name="Gao Z."/>
            <person name="Jin L."/>
            <person name="Gu W."/>
            <person name="Wang Z."/>
            <person name="Zhao L."/>
            <person name="Shi B."/>
            <person name="Wen H."/>
            <person name="Lin R."/>
            <person name="Jones M.K."/>
            <person name="Brejova B."/>
            <person name="Vinar T."/>
            <person name="Zhao G."/>
            <person name="McManus D.P."/>
            <person name="Chen Z."/>
            <person name="Zhou Y."/>
            <person name="Wang S."/>
        </authorList>
    </citation>
    <scope>NUCLEOTIDE SEQUENCE [LARGE SCALE GENOMIC DNA]</scope>
</reference>
<feature type="domain" description="MYND-type" evidence="5">
    <location>
        <begin position="65"/>
        <end position="112"/>
    </location>
</feature>
<dbReference type="InterPro" id="IPR002893">
    <property type="entry name" value="Znf_MYND"/>
</dbReference>
<dbReference type="SUPFAM" id="SSF144232">
    <property type="entry name" value="HIT/MYND zinc finger-like"/>
    <property type="match status" value="1"/>
</dbReference>
<dbReference type="Gene3D" id="6.10.140.2220">
    <property type="match status" value="1"/>
</dbReference>
<evidence type="ECO:0000256" key="1">
    <source>
        <dbReference type="ARBA" id="ARBA00022723"/>
    </source>
</evidence>
<dbReference type="PANTHER" id="PTHR47570">
    <property type="entry name" value="ZINC ION BINDING PROTEIN"/>
    <property type="match status" value="1"/>
</dbReference>
<keyword evidence="7" id="KW-1185">Reference proteome</keyword>
<organism evidence="6 7">
    <name type="scientific">Echinococcus granulosus</name>
    <name type="common">Hydatid tapeworm</name>
    <dbReference type="NCBI Taxonomy" id="6210"/>
    <lineage>
        <taxon>Eukaryota</taxon>
        <taxon>Metazoa</taxon>
        <taxon>Spiralia</taxon>
        <taxon>Lophotrochozoa</taxon>
        <taxon>Platyhelminthes</taxon>
        <taxon>Cestoda</taxon>
        <taxon>Eucestoda</taxon>
        <taxon>Cyclophyllidea</taxon>
        <taxon>Taeniidae</taxon>
        <taxon>Echinococcus</taxon>
        <taxon>Echinococcus granulosus group</taxon>
    </lineage>
</organism>
<dbReference type="PANTHER" id="PTHR47570:SF1">
    <property type="entry name" value="ZINC ION BINDING PROTEIN"/>
    <property type="match status" value="1"/>
</dbReference>
<dbReference type="KEGG" id="egl:EGR_04432"/>
<dbReference type="EMBL" id="APAU02000027">
    <property type="protein sequence ID" value="EUB60806.1"/>
    <property type="molecule type" value="Genomic_DNA"/>
</dbReference>
<evidence type="ECO:0000256" key="2">
    <source>
        <dbReference type="ARBA" id="ARBA00022771"/>
    </source>
</evidence>